<proteinExistence type="predicted"/>
<reference evidence="1" key="1">
    <citation type="submission" date="2009-10" db="EMBL/GenBank/DDBJ databases">
        <title>Complete sequence of chromosome of Methanocaldococcus vulcanius M7.</title>
        <authorList>
            <consortium name="US DOE Joint Genome Institute"/>
            <person name="Lucas S."/>
            <person name="Copeland A."/>
            <person name="Lapidus A."/>
            <person name="Glavina del Rio T."/>
            <person name="Dalin E."/>
            <person name="Tice H."/>
            <person name="Bruce D."/>
            <person name="Goodwin L."/>
            <person name="Pitluck S."/>
            <person name="Lcollab F.I."/>
            <person name="Brettin T."/>
            <person name="Detter J.C."/>
            <person name="Han C."/>
            <person name="Tapia R."/>
            <person name="Kuske C.R."/>
            <person name="Schmutz J."/>
            <person name="Larimer F."/>
            <person name="Land M."/>
            <person name="Hauser L."/>
            <person name="Kyrpides N."/>
            <person name="Ovchinikova G."/>
            <person name="Sieprawska-Lupa M."/>
            <person name="Whitman W.B."/>
            <person name="Woyke T."/>
        </authorList>
    </citation>
    <scope>NUCLEOTIDE SEQUENCE [LARGE SCALE GENOMIC DNA]</scope>
    <source>
        <strain evidence="1">M7</strain>
    </source>
</reference>
<dbReference type="KEGG" id="mvu:Metvu_0379"/>
<evidence type="ECO:0000313" key="1">
    <source>
        <dbReference type="EMBL" id="ACX72242.1"/>
    </source>
</evidence>
<dbReference type="AlphaFoldDB" id="C9RF90"/>
<gene>
    <name evidence="1" type="ordered locus">Metvu_0379</name>
</gene>
<protein>
    <submittedName>
        <fullName evidence="1">Uncharacterized protein</fullName>
    </submittedName>
</protein>
<keyword evidence="2" id="KW-1185">Reference proteome</keyword>
<dbReference type="GeneID" id="8512711"/>
<dbReference type="RefSeq" id="WP_012819786.1">
    <property type="nucleotide sequence ID" value="NC_013407.1"/>
</dbReference>
<dbReference type="STRING" id="579137.Metvu_0379"/>
<organism evidence="1 2">
    <name type="scientific">Methanocaldococcus vulcanius (strain ATCC 700851 / DSM 12094 / M7)</name>
    <name type="common">Methanococcus vulcanius</name>
    <dbReference type="NCBI Taxonomy" id="579137"/>
    <lineage>
        <taxon>Archaea</taxon>
        <taxon>Methanobacteriati</taxon>
        <taxon>Methanobacteriota</taxon>
        <taxon>Methanomada group</taxon>
        <taxon>Methanococci</taxon>
        <taxon>Methanococcales</taxon>
        <taxon>Methanocaldococcaceae</taxon>
        <taxon>Methanocaldococcus</taxon>
    </lineage>
</organism>
<dbReference type="EMBL" id="CP001787">
    <property type="protein sequence ID" value="ACX72242.1"/>
    <property type="molecule type" value="Genomic_DNA"/>
</dbReference>
<name>C9RF90_METVM</name>
<dbReference type="Proteomes" id="UP000002063">
    <property type="component" value="Chromosome"/>
</dbReference>
<dbReference type="eggNOG" id="arCOG08295">
    <property type="taxonomic scope" value="Archaea"/>
</dbReference>
<accession>C9RF90</accession>
<sequence>MLINKSKIEIIEQFIYILEILSSYAKEGSDEKAVIKIMLDYLEKGQLLDEDVLPIAMKISEIAKKVGSYDMKREINLLLFGEKKKRLTKAQKNKIKKIIEILEYLKGYIEKKPYKSYEDIHILNLIGLKILRLDEGIVIDYKAEVRSLTNIALRIGSYELKSEIELLLTGRKRRKLTEEFLEKRLLIIKILEMIKDFIDKKEFKSPFDYEAIFLINLKIHRIEEGILKNYDEEVESLLGIARKVGNHQLRDQIVLLKESIKEK</sequence>
<dbReference type="HOGENOM" id="CLU_1064006_0_0_2"/>
<evidence type="ECO:0000313" key="2">
    <source>
        <dbReference type="Proteomes" id="UP000002063"/>
    </source>
</evidence>
<dbReference type="OrthoDB" id="65448at2157"/>